<dbReference type="AlphaFoldDB" id="A0AA38M5W3"/>
<gene>
    <name evidence="4" type="ORF">Zmor_022986</name>
</gene>
<dbReference type="Pfam" id="PF13855">
    <property type="entry name" value="LRR_8"/>
    <property type="match status" value="2"/>
</dbReference>
<dbReference type="InterPro" id="IPR001611">
    <property type="entry name" value="Leu-rich_rpt"/>
</dbReference>
<feature type="chain" id="PRO_5041411849" evidence="3">
    <location>
        <begin position="22"/>
        <end position="302"/>
    </location>
</feature>
<dbReference type="InterPro" id="IPR003591">
    <property type="entry name" value="Leu-rich_rpt_typical-subtyp"/>
</dbReference>
<accession>A0AA38M5W3</accession>
<reference evidence="4" key="1">
    <citation type="journal article" date="2023" name="G3 (Bethesda)">
        <title>Whole genome assemblies of Zophobas morio and Tenebrio molitor.</title>
        <authorList>
            <person name="Kaur S."/>
            <person name="Stinson S.A."/>
            <person name="diCenzo G.C."/>
        </authorList>
    </citation>
    <scope>NUCLEOTIDE SEQUENCE</scope>
    <source>
        <strain evidence="4">QUZm001</strain>
    </source>
</reference>
<dbReference type="InterPro" id="IPR032675">
    <property type="entry name" value="LRR_dom_sf"/>
</dbReference>
<organism evidence="4 5">
    <name type="scientific">Zophobas morio</name>
    <dbReference type="NCBI Taxonomy" id="2755281"/>
    <lineage>
        <taxon>Eukaryota</taxon>
        <taxon>Metazoa</taxon>
        <taxon>Ecdysozoa</taxon>
        <taxon>Arthropoda</taxon>
        <taxon>Hexapoda</taxon>
        <taxon>Insecta</taxon>
        <taxon>Pterygota</taxon>
        <taxon>Neoptera</taxon>
        <taxon>Endopterygota</taxon>
        <taxon>Coleoptera</taxon>
        <taxon>Polyphaga</taxon>
        <taxon>Cucujiformia</taxon>
        <taxon>Tenebrionidae</taxon>
        <taxon>Zophobas</taxon>
    </lineage>
</organism>
<dbReference type="SUPFAM" id="SSF52058">
    <property type="entry name" value="L domain-like"/>
    <property type="match status" value="1"/>
</dbReference>
<evidence type="ECO:0000313" key="5">
    <source>
        <dbReference type="Proteomes" id="UP001168821"/>
    </source>
</evidence>
<dbReference type="Proteomes" id="UP001168821">
    <property type="component" value="Unassembled WGS sequence"/>
</dbReference>
<protein>
    <submittedName>
        <fullName evidence="4">Uncharacterized protein</fullName>
    </submittedName>
</protein>
<dbReference type="EMBL" id="JALNTZ010000007">
    <property type="protein sequence ID" value="KAJ3645320.1"/>
    <property type="molecule type" value="Genomic_DNA"/>
</dbReference>
<dbReference type="SMART" id="SM00369">
    <property type="entry name" value="LRR_TYP"/>
    <property type="match status" value="4"/>
</dbReference>
<comment type="caution">
    <text evidence="4">The sequence shown here is derived from an EMBL/GenBank/DDBJ whole genome shotgun (WGS) entry which is preliminary data.</text>
</comment>
<keyword evidence="1" id="KW-0433">Leucine-rich repeat</keyword>
<keyword evidence="5" id="KW-1185">Reference proteome</keyword>
<evidence type="ECO:0000256" key="2">
    <source>
        <dbReference type="ARBA" id="ARBA00022737"/>
    </source>
</evidence>
<keyword evidence="3" id="KW-0732">Signal</keyword>
<dbReference type="PANTHER" id="PTHR24366">
    <property type="entry name" value="IG(IMMUNOGLOBULIN) AND LRR(LEUCINE RICH REPEAT) DOMAINS"/>
    <property type="match status" value="1"/>
</dbReference>
<name>A0AA38M5W3_9CUCU</name>
<dbReference type="Gene3D" id="3.80.10.10">
    <property type="entry name" value="Ribonuclease Inhibitor"/>
    <property type="match status" value="2"/>
</dbReference>
<proteinExistence type="predicted"/>
<evidence type="ECO:0000256" key="1">
    <source>
        <dbReference type="ARBA" id="ARBA00022614"/>
    </source>
</evidence>
<sequence length="302" mass="34584">MASLYQIFTTILLVCFQTIAANSEIKYEMKVTTPVYTYETSILNKEVITSGEKAFSITVLSDVPVLRKGMLEITPETYYFWLDGRNLEKIEPGTFDNQNITEEIRLESNKLTVVASGTFKNLKIKKLDLAYNQITHVEENAITDLPNLVEVHLSRNKIVKFHDNSFVNTPNMWSLDMFQNELGELGERWFSFMTREKPVIMGFGDNNIEKIHPKTFAGITIWYLNLSGNKLSQVPGEIFTGSLIDVTLNNNTLEDLPDSFFQQKNLTRLDISNNPLKCGTVQKLKKLAEENRTSLKYNNRNC</sequence>
<keyword evidence="2" id="KW-0677">Repeat</keyword>
<dbReference type="PANTHER" id="PTHR24366:SF96">
    <property type="entry name" value="LEUCINE RICH REPEAT CONTAINING 53"/>
    <property type="match status" value="1"/>
</dbReference>
<evidence type="ECO:0000256" key="3">
    <source>
        <dbReference type="SAM" id="SignalP"/>
    </source>
</evidence>
<feature type="signal peptide" evidence="3">
    <location>
        <begin position="1"/>
        <end position="21"/>
    </location>
</feature>
<evidence type="ECO:0000313" key="4">
    <source>
        <dbReference type="EMBL" id="KAJ3645320.1"/>
    </source>
</evidence>